<comment type="caution">
    <text evidence="3">The sequence shown here is derived from an EMBL/GenBank/DDBJ whole genome shotgun (WGS) entry which is preliminary data.</text>
</comment>
<accession>A0ABV7HJH6</accession>
<reference evidence="4" key="1">
    <citation type="journal article" date="2019" name="Int. J. Syst. Evol. Microbiol.">
        <title>The Global Catalogue of Microorganisms (GCM) 10K type strain sequencing project: providing services to taxonomists for standard genome sequencing and annotation.</title>
        <authorList>
            <consortium name="The Broad Institute Genomics Platform"/>
            <consortium name="The Broad Institute Genome Sequencing Center for Infectious Disease"/>
            <person name="Wu L."/>
            <person name="Ma J."/>
        </authorList>
    </citation>
    <scope>NUCLEOTIDE SEQUENCE [LARGE SCALE GENOMIC DNA]</scope>
    <source>
        <strain evidence="4">KCTC 52438</strain>
    </source>
</reference>
<dbReference type="RefSeq" id="WP_386722708.1">
    <property type="nucleotide sequence ID" value="NZ_JBHRSZ010000007.1"/>
</dbReference>
<protein>
    <submittedName>
        <fullName evidence="3">SRPBCC domain-containing protein</fullName>
    </submittedName>
</protein>
<evidence type="ECO:0000259" key="2">
    <source>
        <dbReference type="Pfam" id="PF08327"/>
    </source>
</evidence>
<gene>
    <name evidence="3" type="ORF">ACFOEK_17225</name>
</gene>
<dbReference type="EMBL" id="JBHRSZ010000007">
    <property type="protein sequence ID" value="MFC3152783.1"/>
    <property type="molecule type" value="Genomic_DNA"/>
</dbReference>
<feature type="domain" description="Activator of Hsp90 ATPase homologue 1/2-like C-terminal" evidence="2">
    <location>
        <begin position="17"/>
        <end position="138"/>
    </location>
</feature>
<dbReference type="SUPFAM" id="SSF55961">
    <property type="entry name" value="Bet v1-like"/>
    <property type="match status" value="1"/>
</dbReference>
<organism evidence="3 4">
    <name type="scientific">Litoribrevibacter euphylliae</name>
    <dbReference type="NCBI Taxonomy" id="1834034"/>
    <lineage>
        <taxon>Bacteria</taxon>
        <taxon>Pseudomonadati</taxon>
        <taxon>Pseudomonadota</taxon>
        <taxon>Gammaproteobacteria</taxon>
        <taxon>Oceanospirillales</taxon>
        <taxon>Oceanospirillaceae</taxon>
        <taxon>Litoribrevibacter</taxon>
    </lineage>
</organism>
<evidence type="ECO:0000313" key="3">
    <source>
        <dbReference type="EMBL" id="MFC3152783.1"/>
    </source>
</evidence>
<dbReference type="InterPro" id="IPR013538">
    <property type="entry name" value="ASHA1/2-like_C"/>
</dbReference>
<evidence type="ECO:0000313" key="4">
    <source>
        <dbReference type="Proteomes" id="UP001595476"/>
    </source>
</evidence>
<evidence type="ECO:0000256" key="1">
    <source>
        <dbReference type="ARBA" id="ARBA00006817"/>
    </source>
</evidence>
<name>A0ABV7HJH6_9GAMM</name>
<dbReference type="Pfam" id="PF08327">
    <property type="entry name" value="AHSA1"/>
    <property type="match status" value="1"/>
</dbReference>
<dbReference type="Gene3D" id="3.30.530.20">
    <property type="match status" value="1"/>
</dbReference>
<proteinExistence type="inferred from homology"/>
<dbReference type="Proteomes" id="UP001595476">
    <property type="component" value="Unassembled WGS sequence"/>
</dbReference>
<comment type="similarity">
    <text evidence="1">Belongs to the AHA1 family.</text>
</comment>
<keyword evidence="4" id="KW-1185">Reference proteome</keyword>
<dbReference type="InterPro" id="IPR023393">
    <property type="entry name" value="START-like_dom_sf"/>
</dbReference>
<dbReference type="CDD" id="cd07814">
    <property type="entry name" value="SRPBCC_CalC_Aha1-like"/>
    <property type="match status" value="1"/>
</dbReference>
<sequence>MHSLNLERKLDTKPLFAFDAFTEPDLIVRWFAPGDMTVPDAVLDFRLDGEFTIIMQEPTGETCTVRGRYLEIIEDEKLRFSWKWDHGETTSEVTVLFAELENDKTLVTLIHQGLAEEEHKDNHLKGWNGCLDKLQAMFSIR</sequence>